<sequence length="628" mass="71117">MAQNIKEKNTQTGYSGREYFQQQSPLLGNQYIEDTQLIRALQRVLPAKILKEIEGDLTQFGERVVKDILELGRASENNPPKLIQYDAWGKRIDKIVVDESWNKLKDIGCSEGLVSIGYERKYQEYSRIYQYIKIYLFACSSAVFDCPMSMTDGAARLIELYGDKGMKEDEYKHFISRDPKTFWTSGQWMTEKTGGSDVSKSETIAVSSGSGDGKTCNLSGYKYFTSATTSEGAMVLARDVDDAKTMKGAVEGSRGLSVYFIKLRKPNGELDRIQVHKLKNKFGTKAVPTAELELMGTPAVRVGPKGRGVPVIASILNITRIHNVIHSAATMRRCVAIVRDFAHRRTVFGKLLKDNLLYLSTLAEMELEFRASLHLLLDVTLLLGKSERIVEKQSSNSEEQKQIDLLLRIVTPLSKLYTAKQSVTVASEAIEALGGTGYMEDSDMPRLFRDTQVTSIWEGTTNVLSMDIWRTLKEPLTIKFYFQSIENRLIQANKLLNNDNNIQKVISVIREAMKTIRSVIDKVMNGDMEYAESNSRRFAYLMAQTYMASLLLEHAVWSKDELDAQVAERWCFVKLENGKTNKNSTISFTDVDEKWRELDIKLALDLNEHGQPKLGTYDINSTKLRSKY</sequence>
<dbReference type="Pfam" id="PF18158">
    <property type="entry name" value="AidB_N"/>
    <property type="match status" value="1"/>
</dbReference>
<evidence type="ECO:0000313" key="11">
    <source>
        <dbReference type="Proteomes" id="UP000002195"/>
    </source>
</evidence>
<dbReference type="KEGG" id="ddi:DDB_G0270352"/>
<dbReference type="InterPro" id="IPR036250">
    <property type="entry name" value="AcylCo_DH-like_C"/>
</dbReference>
<dbReference type="RefSeq" id="XP_646730.1">
    <property type="nucleotide sequence ID" value="XM_641638.1"/>
</dbReference>
<organism evidence="10 11">
    <name type="scientific">Dictyostelium discoideum</name>
    <name type="common">Social amoeba</name>
    <dbReference type="NCBI Taxonomy" id="44689"/>
    <lineage>
        <taxon>Eukaryota</taxon>
        <taxon>Amoebozoa</taxon>
        <taxon>Evosea</taxon>
        <taxon>Eumycetozoa</taxon>
        <taxon>Dictyostelia</taxon>
        <taxon>Dictyosteliales</taxon>
        <taxon>Dictyosteliaceae</taxon>
        <taxon>Dictyostelium</taxon>
    </lineage>
</organism>
<dbReference type="Pfam" id="PF02770">
    <property type="entry name" value="Acyl-CoA_dh_M"/>
    <property type="match status" value="1"/>
</dbReference>
<dbReference type="HOGENOM" id="CLU_016513_1_0_1"/>
<dbReference type="Gene3D" id="6.10.250.600">
    <property type="match status" value="1"/>
</dbReference>
<dbReference type="VEuPathDB" id="AmoebaDB:DDB_G0270352"/>
<evidence type="ECO:0000256" key="4">
    <source>
        <dbReference type="ARBA" id="ARBA00022827"/>
    </source>
</evidence>
<keyword evidence="3 5" id="KW-0285">Flavoprotein</keyword>
<dbReference type="OMA" id="IEMVAMT"/>
<dbReference type="Gene3D" id="1.20.140.10">
    <property type="entry name" value="Butyryl-CoA Dehydrogenase, subunit A, domain 3"/>
    <property type="match status" value="1"/>
</dbReference>
<gene>
    <name evidence="10" type="ORF">DDB_G0270352</name>
</gene>
<dbReference type="AlphaFoldDB" id="Q55BV1"/>
<dbReference type="InParanoid" id="Q55BV1"/>
<keyword evidence="11" id="KW-1185">Reference proteome</keyword>
<evidence type="ECO:0000313" key="10">
    <source>
        <dbReference type="EMBL" id="EAL72526.1"/>
    </source>
</evidence>
<dbReference type="Proteomes" id="UP000002195">
    <property type="component" value="Unassembled WGS sequence"/>
</dbReference>
<evidence type="ECO:0000259" key="8">
    <source>
        <dbReference type="Pfam" id="PF18158"/>
    </source>
</evidence>
<dbReference type="SUPFAM" id="SSF56645">
    <property type="entry name" value="Acyl-CoA dehydrogenase NM domain-like"/>
    <property type="match status" value="1"/>
</dbReference>
<dbReference type="SUPFAM" id="SSF47203">
    <property type="entry name" value="Acyl-CoA dehydrogenase C-terminal domain-like"/>
    <property type="match status" value="1"/>
</dbReference>
<evidence type="ECO:0000256" key="3">
    <source>
        <dbReference type="ARBA" id="ARBA00022630"/>
    </source>
</evidence>
<feature type="domain" description="Acyl-CoA oxidase/dehydrogenase middle" evidence="7">
    <location>
        <begin position="187"/>
        <end position="294"/>
    </location>
</feature>
<dbReference type="InterPro" id="IPR041504">
    <property type="entry name" value="AidB_N"/>
</dbReference>
<evidence type="ECO:0000259" key="7">
    <source>
        <dbReference type="Pfam" id="PF02770"/>
    </source>
</evidence>
<dbReference type="InterPro" id="IPR052904">
    <property type="entry name" value="Acyl-CoA_dehydrogenase-like"/>
</dbReference>
<dbReference type="SMR" id="Q55BV1"/>
<accession>Q55BV1</accession>
<dbReference type="dictyBase" id="DDB_G0270352"/>
<dbReference type="EMBL" id="AAFI02000005">
    <property type="protein sequence ID" value="EAL72526.1"/>
    <property type="molecule type" value="Genomic_DNA"/>
</dbReference>
<feature type="domain" description="Acyl-CoA dehydrogenase 11-like C-terminal" evidence="9">
    <location>
        <begin position="479"/>
        <end position="578"/>
    </location>
</feature>
<feature type="domain" description="Acyl-CoA dehydrogenase/oxidase C-terminal" evidence="6">
    <location>
        <begin position="306"/>
        <end position="471"/>
    </location>
</feature>
<reference evidence="10 11" key="1">
    <citation type="journal article" date="2005" name="Nature">
        <title>The genome of the social amoeba Dictyostelium discoideum.</title>
        <authorList>
            <consortium name="The Dictyostelium discoideum Sequencing Consortium"/>
            <person name="Eichinger L."/>
            <person name="Pachebat J.A."/>
            <person name="Glockner G."/>
            <person name="Rajandream M.A."/>
            <person name="Sucgang R."/>
            <person name="Berriman M."/>
            <person name="Song J."/>
            <person name="Olsen R."/>
            <person name="Szafranski K."/>
            <person name="Xu Q."/>
            <person name="Tunggal B."/>
            <person name="Kummerfeld S."/>
            <person name="Madera M."/>
            <person name="Konfortov B.A."/>
            <person name="Rivero F."/>
            <person name="Bankier A.T."/>
            <person name="Lehmann R."/>
            <person name="Hamlin N."/>
            <person name="Davies R."/>
            <person name="Gaudet P."/>
            <person name="Fey P."/>
            <person name="Pilcher K."/>
            <person name="Chen G."/>
            <person name="Saunders D."/>
            <person name="Sodergren E."/>
            <person name="Davis P."/>
            <person name="Kerhornou A."/>
            <person name="Nie X."/>
            <person name="Hall N."/>
            <person name="Anjard C."/>
            <person name="Hemphill L."/>
            <person name="Bason N."/>
            <person name="Farbrother P."/>
            <person name="Desany B."/>
            <person name="Just E."/>
            <person name="Morio T."/>
            <person name="Rost R."/>
            <person name="Churcher C."/>
            <person name="Cooper J."/>
            <person name="Haydock S."/>
            <person name="van Driessche N."/>
            <person name="Cronin A."/>
            <person name="Goodhead I."/>
            <person name="Muzny D."/>
            <person name="Mourier T."/>
            <person name="Pain A."/>
            <person name="Lu M."/>
            <person name="Harper D."/>
            <person name="Lindsay R."/>
            <person name="Hauser H."/>
            <person name="James K."/>
            <person name="Quiles M."/>
            <person name="Madan Babu M."/>
            <person name="Saito T."/>
            <person name="Buchrieser C."/>
            <person name="Wardroper A."/>
            <person name="Felder M."/>
            <person name="Thangavelu M."/>
            <person name="Johnson D."/>
            <person name="Knights A."/>
            <person name="Loulseged H."/>
            <person name="Mungall K."/>
            <person name="Oliver K."/>
            <person name="Price C."/>
            <person name="Quail M.A."/>
            <person name="Urushihara H."/>
            <person name="Hernandez J."/>
            <person name="Rabbinowitsch E."/>
            <person name="Steffen D."/>
            <person name="Sanders M."/>
            <person name="Ma J."/>
            <person name="Kohara Y."/>
            <person name="Sharp S."/>
            <person name="Simmonds M."/>
            <person name="Spiegler S."/>
            <person name="Tivey A."/>
            <person name="Sugano S."/>
            <person name="White B."/>
            <person name="Walker D."/>
            <person name="Woodward J."/>
            <person name="Winckler T."/>
            <person name="Tanaka Y."/>
            <person name="Shaulsky G."/>
            <person name="Schleicher M."/>
            <person name="Weinstock G."/>
            <person name="Rosenthal A."/>
            <person name="Cox E.C."/>
            <person name="Chisholm R.L."/>
            <person name="Gibbs R."/>
            <person name="Loomis W.F."/>
            <person name="Platzer M."/>
            <person name="Kay R.R."/>
            <person name="Williams J."/>
            <person name="Dear P.H."/>
            <person name="Noegel A.A."/>
            <person name="Barrell B."/>
            <person name="Kuspa A."/>
        </authorList>
    </citation>
    <scope>NUCLEOTIDE SEQUENCE [LARGE SCALE GENOMIC DNA]</scope>
    <source>
        <strain evidence="10 11">AX4</strain>
    </source>
</reference>
<evidence type="ECO:0008006" key="12">
    <source>
        <dbReference type="Google" id="ProtNLM"/>
    </source>
</evidence>
<evidence type="ECO:0000259" key="6">
    <source>
        <dbReference type="Pfam" id="PF00441"/>
    </source>
</evidence>
<dbReference type="PaxDb" id="44689-DDB0190990"/>
<comment type="cofactor">
    <cofactor evidence="1 5">
        <name>FAD</name>
        <dbReference type="ChEBI" id="CHEBI:57692"/>
    </cofactor>
</comment>
<dbReference type="InterPro" id="IPR009075">
    <property type="entry name" value="AcylCo_DH/oxidase_C"/>
</dbReference>
<comment type="caution">
    <text evidence="10">The sequence shown here is derived from an EMBL/GenBank/DDBJ whole genome shotgun (WGS) entry which is preliminary data.</text>
</comment>
<dbReference type="PhylomeDB" id="Q55BV1"/>
<dbReference type="PROSITE" id="PS00073">
    <property type="entry name" value="ACYL_COA_DH_2"/>
    <property type="match status" value="1"/>
</dbReference>
<dbReference type="PANTHER" id="PTHR42707">
    <property type="entry name" value="ACYL-COA DEHYDROGENASE"/>
    <property type="match status" value="1"/>
</dbReference>
<evidence type="ECO:0000259" key="9">
    <source>
        <dbReference type="Pfam" id="PF22217"/>
    </source>
</evidence>
<proteinExistence type="inferred from homology"/>
<comment type="similarity">
    <text evidence="2 5">Belongs to the acyl-CoA dehydrogenase family.</text>
</comment>
<keyword evidence="5" id="KW-0560">Oxidoreductase</keyword>
<dbReference type="Pfam" id="PF22217">
    <property type="entry name" value="ACDH-11_C"/>
    <property type="match status" value="1"/>
</dbReference>
<evidence type="ECO:0000256" key="1">
    <source>
        <dbReference type="ARBA" id="ARBA00001974"/>
    </source>
</evidence>
<evidence type="ECO:0000256" key="2">
    <source>
        <dbReference type="ARBA" id="ARBA00009347"/>
    </source>
</evidence>
<dbReference type="InterPro" id="IPR006091">
    <property type="entry name" value="Acyl-CoA_Oxase/DH_mid-dom"/>
</dbReference>
<dbReference type="GO" id="GO:0003995">
    <property type="term" value="F:acyl-CoA dehydrogenase activity"/>
    <property type="evidence" value="ECO:0000318"/>
    <property type="project" value="GO_Central"/>
</dbReference>
<name>Q55BV1_DICDI</name>
<dbReference type="Pfam" id="PF00441">
    <property type="entry name" value="Acyl-CoA_dh_1"/>
    <property type="match status" value="1"/>
</dbReference>
<dbReference type="STRING" id="44689.Q55BV1"/>
<dbReference type="GeneID" id="8617702"/>
<dbReference type="eggNOG" id="KOG0137">
    <property type="taxonomic scope" value="Eukaryota"/>
</dbReference>
<keyword evidence="4 5" id="KW-0274">FAD</keyword>
<dbReference type="Gene3D" id="2.40.110.20">
    <property type="match status" value="1"/>
</dbReference>
<dbReference type="InterPro" id="IPR006089">
    <property type="entry name" value="Acyl-CoA_DH_CS"/>
</dbReference>
<evidence type="ECO:0000256" key="5">
    <source>
        <dbReference type="RuleBase" id="RU362125"/>
    </source>
</evidence>
<protein>
    <recommendedName>
        <fullName evidence="12">Acyl-CoA dehydrogenase family member 11</fullName>
    </recommendedName>
</protein>
<dbReference type="InterPro" id="IPR009100">
    <property type="entry name" value="AcylCoA_DH/oxidase_NM_dom_sf"/>
</dbReference>
<dbReference type="PANTHER" id="PTHR42707:SF2">
    <property type="entry name" value="ACD11 DEHYDROGENASE"/>
    <property type="match status" value="1"/>
</dbReference>
<dbReference type="InterPro" id="IPR053998">
    <property type="entry name" value="ACDH-11_C"/>
</dbReference>
<feature type="domain" description="Adaptive response protein AidB N-terminal" evidence="8">
    <location>
        <begin position="30"/>
        <end position="157"/>
    </location>
</feature>